<keyword evidence="4" id="KW-0472">Membrane</keyword>
<dbReference type="GO" id="GO:0008194">
    <property type="term" value="F:UDP-glycosyltransferase activity"/>
    <property type="evidence" value="ECO:0007669"/>
    <property type="project" value="InterPro"/>
</dbReference>
<reference evidence="5" key="1">
    <citation type="journal article" date="2014" name="Insect Biochem. Mol. Biol.">
        <title>An insight into the sialome of the frog biting fly, Corethrella appendiculata.</title>
        <authorList>
            <person name="Ribeiro J.M.C."/>
            <person name="Chagas A.C."/>
            <person name="Pham V.M."/>
            <person name="Lounibos L.P."/>
            <person name="Calvo E."/>
        </authorList>
    </citation>
    <scope>NUCLEOTIDE SEQUENCE</scope>
    <source>
        <tissue evidence="5">Salivary glands</tissue>
    </source>
</reference>
<name>U5EN10_9DIPT</name>
<evidence type="ECO:0000313" key="5">
    <source>
        <dbReference type="EMBL" id="JAB59093.1"/>
    </source>
</evidence>
<dbReference type="PANTHER" id="PTHR48043:SF145">
    <property type="entry name" value="FI06409P-RELATED"/>
    <property type="match status" value="1"/>
</dbReference>
<evidence type="ECO:0000256" key="4">
    <source>
        <dbReference type="SAM" id="Phobius"/>
    </source>
</evidence>
<dbReference type="InterPro" id="IPR002213">
    <property type="entry name" value="UDP_glucos_trans"/>
</dbReference>
<evidence type="ECO:0000256" key="1">
    <source>
        <dbReference type="ARBA" id="ARBA00009995"/>
    </source>
</evidence>
<dbReference type="Pfam" id="PF00201">
    <property type="entry name" value="UDPGT"/>
    <property type="match status" value="1"/>
</dbReference>
<evidence type="ECO:0000256" key="2">
    <source>
        <dbReference type="ARBA" id="ARBA00022676"/>
    </source>
</evidence>
<dbReference type="Gene3D" id="3.40.50.2000">
    <property type="entry name" value="Glycogen Phosphorylase B"/>
    <property type="match status" value="2"/>
</dbReference>
<dbReference type="InterPro" id="IPR050271">
    <property type="entry name" value="UDP-glycosyltransferase"/>
</dbReference>
<organism evidence="5">
    <name type="scientific">Corethrella appendiculata</name>
    <dbReference type="NCBI Taxonomy" id="1370023"/>
    <lineage>
        <taxon>Eukaryota</taxon>
        <taxon>Metazoa</taxon>
        <taxon>Ecdysozoa</taxon>
        <taxon>Arthropoda</taxon>
        <taxon>Hexapoda</taxon>
        <taxon>Insecta</taxon>
        <taxon>Pterygota</taxon>
        <taxon>Neoptera</taxon>
        <taxon>Endopterygota</taxon>
        <taxon>Diptera</taxon>
        <taxon>Nematocera</taxon>
        <taxon>Culicoidea</taxon>
        <taxon>Chaoboridae</taxon>
        <taxon>Corethrella</taxon>
    </lineage>
</organism>
<comment type="similarity">
    <text evidence="1">Belongs to the UDP-glycosyltransferase family.</text>
</comment>
<dbReference type="AlphaFoldDB" id="U5EN10"/>
<dbReference type="PANTHER" id="PTHR48043">
    <property type="entry name" value="EG:EG0003.4 PROTEIN-RELATED"/>
    <property type="match status" value="1"/>
</dbReference>
<feature type="transmembrane region" description="Helical" evidence="4">
    <location>
        <begin position="493"/>
        <end position="520"/>
    </location>
</feature>
<keyword evidence="4" id="KW-0812">Transmembrane</keyword>
<proteinExistence type="evidence at transcript level"/>
<protein>
    <submittedName>
        <fullName evidence="5">Putative udp-glucuronosyltransferase</fullName>
    </submittedName>
</protein>
<dbReference type="EMBL" id="GANO01000778">
    <property type="protein sequence ID" value="JAB59093.1"/>
    <property type="molecule type" value="mRNA"/>
</dbReference>
<keyword evidence="2" id="KW-0328">Glycosyltransferase</keyword>
<evidence type="ECO:0000256" key="3">
    <source>
        <dbReference type="ARBA" id="ARBA00022679"/>
    </source>
</evidence>
<sequence>MKIVKMDIKFCAILIIVNFTVIQIVHGSKILAVFPIPFREHQYIYRPLIETLAQNGHEILLLTTDPINFDHKDGTISGNNSLRYQIEQIDLSFVYSLPALDRLHDNHLAGPEMLKNVFDVLREISEAELQYEPVRKLIQNNFNRQFDVVLVEWSGMTLMNVFAEKFNCPLIGITNAGAFINSHEALGNPNHPICYPSIFMPFTDNLTLLQRISSVFFSIWYRYYYFTEEIPQQNAIVKKYFDIDLPDLWEIENSADLLLINSYIALGNVRPIVPTTIYLGGIHSKFNFVNRQQQQETLPYDLKLFIEQTVADTDKPLVYVNLNNDYRSSRLQKLINALEMLNYNVIWNWNNGNAINTTLRIYQSTNLPQEDILANKHVKLFITDGGQRNIEDAIHYKVPVFGISYPRSLEHYFQQIEKHEAGVISFIDFESELKFTDKLDVVLHSDSYQINMNKLHRHVLDEPMTSLERAVWWINYVLRNNGTKHLHTTKLSWFQYFLLDVVLTLFILTSIVVCVFAYLLNKAIKYSKSLPFEMVTKGSRKCKVL</sequence>
<keyword evidence="3 5" id="KW-0808">Transferase</keyword>
<accession>U5EN10</accession>
<keyword evidence="4" id="KW-1133">Transmembrane helix</keyword>
<dbReference type="SUPFAM" id="SSF53756">
    <property type="entry name" value="UDP-Glycosyltransferase/glycogen phosphorylase"/>
    <property type="match status" value="1"/>
</dbReference>